<dbReference type="PANTHER" id="PTHR14239">
    <property type="entry name" value="DUDULIN-RELATED"/>
    <property type="match status" value="1"/>
</dbReference>
<evidence type="ECO:0000256" key="1">
    <source>
        <dbReference type="ARBA" id="ARBA00023002"/>
    </source>
</evidence>
<dbReference type="Gene3D" id="3.40.50.720">
    <property type="entry name" value="NAD(P)-binding Rossmann-like Domain"/>
    <property type="match status" value="1"/>
</dbReference>
<evidence type="ECO:0000313" key="3">
    <source>
        <dbReference type="EMBL" id="CAA2103102.1"/>
    </source>
</evidence>
<dbReference type="EMBL" id="LR743504">
    <property type="protein sequence ID" value="CAA2103102.1"/>
    <property type="molecule type" value="Genomic_DNA"/>
</dbReference>
<dbReference type="Pfam" id="PF03807">
    <property type="entry name" value="F420_oxidored"/>
    <property type="match status" value="1"/>
</dbReference>
<feature type="domain" description="Pyrroline-5-carboxylate reductase catalytic N-terminal" evidence="2">
    <location>
        <begin position="2"/>
        <end position="92"/>
    </location>
</feature>
<gene>
    <name evidence="3" type="ORF">MBUL_02023</name>
</gene>
<proteinExistence type="predicted"/>
<protein>
    <recommendedName>
        <fullName evidence="2">Pyrroline-5-carboxylate reductase catalytic N-terminal domain-containing protein</fullName>
    </recommendedName>
</protein>
<organism evidence="3">
    <name type="scientific">Methylobacterium bullatum</name>
    <dbReference type="NCBI Taxonomy" id="570505"/>
    <lineage>
        <taxon>Bacteria</taxon>
        <taxon>Pseudomonadati</taxon>
        <taxon>Pseudomonadota</taxon>
        <taxon>Alphaproteobacteria</taxon>
        <taxon>Hyphomicrobiales</taxon>
        <taxon>Methylobacteriaceae</taxon>
        <taxon>Methylobacterium</taxon>
    </lineage>
</organism>
<dbReference type="InterPro" id="IPR028939">
    <property type="entry name" value="P5C_Rdtase_cat_N"/>
</dbReference>
<dbReference type="InterPro" id="IPR051267">
    <property type="entry name" value="STEAP_metalloreductase"/>
</dbReference>
<name>A0A679IS38_9HYPH</name>
<dbReference type="InterPro" id="IPR036291">
    <property type="entry name" value="NAD(P)-bd_dom_sf"/>
</dbReference>
<dbReference type="SUPFAM" id="SSF51735">
    <property type="entry name" value="NAD(P)-binding Rossmann-fold domains"/>
    <property type="match status" value="1"/>
</dbReference>
<evidence type="ECO:0000259" key="2">
    <source>
        <dbReference type="Pfam" id="PF03807"/>
    </source>
</evidence>
<dbReference type="GO" id="GO:0016491">
    <property type="term" value="F:oxidoreductase activity"/>
    <property type="evidence" value="ECO:0007669"/>
    <property type="project" value="UniProtKB-KW"/>
</dbReference>
<reference evidence="3" key="1">
    <citation type="submission" date="2019-12" db="EMBL/GenBank/DDBJ databases">
        <authorList>
            <person name="Cremers G."/>
        </authorList>
    </citation>
    <scope>NUCLEOTIDE SEQUENCE</scope>
    <source>
        <strain evidence="3">Mbul1</strain>
    </source>
</reference>
<dbReference type="AlphaFoldDB" id="A0A679IS38"/>
<sequence length="248" mass="25810">MKIGVIGTGNIGGTLARKLSAAGHEVRVANSKGPDGVRAFAEEIGATPADAHSAIAGADLVILSIPFPAVAQLPKDLFDGLPGATPIVDTGNYYPGLRDPQIAELDAGKSESVWVSEQIGRPVIKAFNNILAHSLAELGRPAGAPDRIAVAVAGDDDAAKRTVMGIVDQVGFDPVDAGMLAESWRQQPATPSYCCDYDAETMRHTLLAAVKGEAPKTLDRVYGLMGKLGPDPSHAEIIAMNRSVHSGN</sequence>
<keyword evidence="1" id="KW-0560">Oxidoreductase</keyword>
<accession>A0A679IS38</accession>